<reference evidence="2" key="1">
    <citation type="submission" date="2021-06" db="EMBL/GenBank/DDBJ databases">
        <authorList>
            <person name="Kallberg Y."/>
            <person name="Tangrot J."/>
            <person name="Rosling A."/>
        </authorList>
    </citation>
    <scope>NUCLEOTIDE SEQUENCE</scope>
    <source>
        <strain evidence="2">87-6 pot B 2015</strain>
    </source>
</reference>
<keyword evidence="1" id="KW-0812">Transmembrane</keyword>
<organism evidence="2 3">
    <name type="scientific">Funneliformis mosseae</name>
    <name type="common">Endomycorrhizal fungus</name>
    <name type="synonym">Glomus mosseae</name>
    <dbReference type="NCBI Taxonomy" id="27381"/>
    <lineage>
        <taxon>Eukaryota</taxon>
        <taxon>Fungi</taxon>
        <taxon>Fungi incertae sedis</taxon>
        <taxon>Mucoromycota</taxon>
        <taxon>Glomeromycotina</taxon>
        <taxon>Glomeromycetes</taxon>
        <taxon>Glomerales</taxon>
        <taxon>Glomeraceae</taxon>
        <taxon>Funneliformis</taxon>
    </lineage>
</organism>
<protein>
    <submittedName>
        <fullName evidence="2">2951_t:CDS:1</fullName>
    </submittedName>
</protein>
<name>A0A9N9EKC4_FUNMO</name>
<keyword evidence="1" id="KW-1133">Transmembrane helix</keyword>
<accession>A0A9N9EKC4</accession>
<feature type="transmembrane region" description="Helical" evidence="1">
    <location>
        <begin position="199"/>
        <end position="223"/>
    </location>
</feature>
<dbReference type="Proteomes" id="UP000789375">
    <property type="component" value="Unassembled WGS sequence"/>
</dbReference>
<dbReference type="AlphaFoldDB" id="A0A9N9EKC4"/>
<feature type="transmembrane region" description="Helical" evidence="1">
    <location>
        <begin position="122"/>
        <end position="141"/>
    </location>
</feature>
<keyword evidence="1" id="KW-0472">Membrane</keyword>
<evidence type="ECO:0000256" key="1">
    <source>
        <dbReference type="SAM" id="Phobius"/>
    </source>
</evidence>
<evidence type="ECO:0000313" key="3">
    <source>
        <dbReference type="Proteomes" id="UP000789375"/>
    </source>
</evidence>
<proteinExistence type="predicted"/>
<dbReference type="EMBL" id="CAJVPP010006989">
    <property type="protein sequence ID" value="CAG8683500.1"/>
    <property type="molecule type" value="Genomic_DNA"/>
</dbReference>
<gene>
    <name evidence="2" type="ORF">FMOSSE_LOCUS13014</name>
</gene>
<keyword evidence="3" id="KW-1185">Reference proteome</keyword>
<comment type="caution">
    <text evidence="2">The sequence shown here is derived from an EMBL/GenBank/DDBJ whole genome shotgun (WGS) entry which is preliminary data.</text>
</comment>
<evidence type="ECO:0000313" key="2">
    <source>
        <dbReference type="EMBL" id="CAG8683500.1"/>
    </source>
</evidence>
<sequence>MDVNSHNDGDQVLIESEFNALNVSTIFAKGWTKFDTFEMEAEKSHVLKFIGKSQEPVPQYVLGCLPAIATIGLRHGRNLSTSEYREGIPYRPVGVHAMKIDQVELMNLCVAKASVMERMSSLVSLYYILVGIFAGLTRMAGPSACEDWPYIPMALSWTIPAIYRRKVRSNIIVSDPRNILGEQKIIVKKLDHINKSNQFARVAITALFSIGVPWISVLIAYFIPPISYGGITFVCSGLVEQPKILVGKPVRKFL</sequence>